<reference evidence="1 2" key="1">
    <citation type="journal article" date="2014" name="BMC Genomics">
        <title>The genome of the intracellular bacterium of the coastal bivalve, Solemya velum: a blueprint for thriving in and out of symbiosis.</title>
        <authorList>
            <person name="Dmytrenko O."/>
            <person name="Russell S.L."/>
            <person name="Loo W.T."/>
            <person name="Fontanez K.M."/>
            <person name="Liao L."/>
            <person name="Roeselers G."/>
            <person name="Sharma R."/>
            <person name="Stewart F.J."/>
            <person name="Newton I.L."/>
            <person name="Woyke T."/>
            <person name="Wu D."/>
            <person name="Lang J.M."/>
            <person name="Eisen J.A."/>
            <person name="Cavanaugh C.M."/>
        </authorList>
    </citation>
    <scope>NUCLEOTIDE SEQUENCE [LARGE SCALE GENOMIC DNA]</scope>
    <source>
        <strain evidence="1 2">WH</strain>
    </source>
</reference>
<dbReference type="AlphaFoldDB" id="A0A0B0HCK8"/>
<proteinExistence type="predicted"/>
<name>A0A0B0HCK8_SOVGS</name>
<dbReference type="STRING" id="2340.JV46_18190"/>
<keyword evidence="2" id="KW-1185">Reference proteome</keyword>
<gene>
    <name evidence="1" type="ORF">JV46_18190</name>
</gene>
<dbReference type="Proteomes" id="UP000030856">
    <property type="component" value="Unassembled WGS sequence"/>
</dbReference>
<dbReference type="EMBL" id="JRAA01000001">
    <property type="protein sequence ID" value="KHF25629.1"/>
    <property type="molecule type" value="Genomic_DNA"/>
</dbReference>
<comment type="caution">
    <text evidence="1">The sequence shown here is derived from an EMBL/GenBank/DDBJ whole genome shotgun (WGS) entry which is preliminary data.</text>
</comment>
<sequence length="41" mass="4708">MKKTKVIGKVRFWPKAVVEMLVSFVCLDNPKNITGVHERAH</sequence>
<protein>
    <submittedName>
        <fullName evidence="1">Uncharacterized protein</fullName>
    </submittedName>
</protein>
<accession>A0A0B0HCK8</accession>
<evidence type="ECO:0000313" key="2">
    <source>
        <dbReference type="Proteomes" id="UP000030856"/>
    </source>
</evidence>
<evidence type="ECO:0000313" key="1">
    <source>
        <dbReference type="EMBL" id="KHF25629.1"/>
    </source>
</evidence>
<organism evidence="1 2">
    <name type="scientific">Solemya velum gill symbiont</name>
    <dbReference type="NCBI Taxonomy" id="2340"/>
    <lineage>
        <taxon>Bacteria</taxon>
        <taxon>Pseudomonadati</taxon>
        <taxon>Pseudomonadota</taxon>
        <taxon>Gammaproteobacteria</taxon>
        <taxon>sulfur-oxidizing symbionts</taxon>
    </lineage>
</organism>